<accession>A0A2R4XNP6</accession>
<evidence type="ECO:0000259" key="1">
    <source>
        <dbReference type="PROSITE" id="PS50206"/>
    </source>
</evidence>
<protein>
    <submittedName>
        <fullName evidence="2">Sulfurtransferase</fullName>
    </submittedName>
</protein>
<dbReference type="RefSeq" id="WP_108622844.1">
    <property type="nucleotide sequence ID" value="NZ_CP028901.1"/>
</dbReference>
<dbReference type="KEGG" id="boz:DBV39_18415"/>
<reference evidence="2 3" key="1">
    <citation type="submission" date="2018-04" db="EMBL/GenBank/DDBJ databases">
        <title>Bordetella sp. HZ20 isolated from seawater.</title>
        <authorList>
            <person name="Sun C."/>
        </authorList>
    </citation>
    <scope>NUCLEOTIDE SEQUENCE [LARGE SCALE GENOMIC DNA]</scope>
    <source>
        <strain evidence="2 3">HZ20</strain>
    </source>
</reference>
<feature type="domain" description="Rhodanese" evidence="1">
    <location>
        <begin position="394"/>
        <end position="420"/>
    </location>
</feature>
<keyword evidence="3" id="KW-1185">Reference proteome</keyword>
<proteinExistence type="predicted"/>
<keyword evidence="2" id="KW-0808">Transferase</keyword>
<dbReference type="SMART" id="SM00450">
    <property type="entry name" value="RHOD"/>
    <property type="match status" value="3"/>
</dbReference>
<evidence type="ECO:0000313" key="2">
    <source>
        <dbReference type="EMBL" id="AWB35388.1"/>
    </source>
</evidence>
<organism evidence="2 3">
    <name type="scientific">Orrella marina</name>
    <dbReference type="NCBI Taxonomy" id="2163011"/>
    <lineage>
        <taxon>Bacteria</taxon>
        <taxon>Pseudomonadati</taxon>
        <taxon>Pseudomonadota</taxon>
        <taxon>Betaproteobacteria</taxon>
        <taxon>Burkholderiales</taxon>
        <taxon>Alcaligenaceae</taxon>
        <taxon>Orrella</taxon>
    </lineage>
</organism>
<feature type="domain" description="Rhodanese" evidence="1">
    <location>
        <begin position="149"/>
        <end position="240"/>
    </location>
</feature>
<feature type="domain" description="Rhodanese" evidence="1">
    <location>
        <begin position="294"/>
        <end position="375"/>
    </location>
</feature>
<dbReference type="InterPro" id="IPR036873">
    <property type="entry name" value="Rhodanese-like_dom_sf"/>
</dbReference>
<gene>
    <name evidence="2" type="ORF">DBV39_18415</name>
</gene>
<dbReference type="PROSITE" id="PS50206">
    <property type="entry name" value="RHODANESE_3"/>
    <property type="match status" value="4"/>
</dbReference>
<dbReference type="GO" id="GO:0016740">
    <property type="term" value="F:transferase activity"/>
    <property type="evidence" value="ECO:0007669"/>
    <property type="project" value="UniProtKB-KW"/>
</dbReference>
<dbReference type="AlphaFoldDB" id="A0A2R4XNP6"/>
<name>A0A2R4XNP6_9BURK</name>
<dbReference type="PANTHER" id="PTHR43031">
    <property type="entry name" value="FAD-DEPENDENT OXIDOREDUCTASE"/>
    <property type="match status" value="1"/>
</dbReference>
<dbReference type="Pfam" id="PF00581">
    <property type="entry name" value="Rhodanese"/>
    <property type="match status" value="2"/>
</dbReference>
<dbReference type="OrthoDB" id="9789585at2"/>
<dbReference type="EMBL" id="CP028901">
    <property type="protein sequence ID" value="AWB35388.1"/>
    <property type="molecule type" value="Genomic_DNA"/>
</dbReference>
<dbReference type="InterPro" id="IPR050229">
    <property type="entry name" value="GlpE_sulfurtransferase"/>
</dbReference>
<dbReference type="Proteomes" id="UP000244571">
    <property type="component" value="Chromosome"/>
</dbReference>
<dbReference type="Gene3D" id="3.40.250.10">
    <property type="entry name" value="Rhodanese-like domain"/>
    <property type="match status" value="4"/>
</dbReference>
<evidence type="ECO:0000313" key="3">
    <source>
        <dbReference type="Proteomes" id="UP000244571"/>
    </source>
</evidence>
<dbReference type="InterPro" id="IPR001763">
    <property type="entry name" value="Rhodanese-like_dom"/>
</dbReference>
<dbReference type="PANTHER" id="PTHR43031:SF16">
    <property type="entry name" value="OXIDOREDUCTASE"/>
    <property type="match status" value="1"/>
</dbReference>
<dbReference type="SUPFAM" id="SSF52821">
    <property type="entry name" value="Rhodanese/Cell cycle control phosphatase"/>
    <property type="match status" value="4"/>
</dbReference>
<sequence length="540" mass="59832">MQIDAVGAPPVGQVQARALKQWLHDGHEIALLDVREAGQFGEGHLFLAIPLPYSRLEVDVQRLVPRKSVRVVLVDDDGTGAARLSAQRLGRLGYLNIFVLQGGLVAWKDAGLEVFAGVNVPSKAFGELAEHVFETPHISARELNQKLANKEKVIVLDGRPFAEYQKMSIPEAICCPNGELALRIDDLVGDPDVTVVMNCAGRTRSIIGAQTLINLGISNQVYALENGTQGWFLDDLELEHGQTRRYGDLSGQVSLRSRVERARRLADRFAIPVIDIAKLKLWQSEPDRTTFLCDVRTPEESQSKPLPGAQPAPGGQLIQATDQYVGVRGARIVLVDDDGVRAPVVATWLHMLGWDVAVLEPSDVDRLAEVQVDFDPQPGLSCEEIRSSEVARLIGEGVLLFDVRSGMQFRKGHVAGARWLIRPNVGRLTESFDNVPDRVILMAGERPVAGLVANDLLEAGVQKVFCCLETPDRWVESGMSVVETPDEPSDAECIDYLFFVHDRHDGNKQAARQYLEWEINLVAQMDEQEKAMYRLEQLRH</sequence>
<feature type="domain" description="Rhodanese" evidence="1">
    <location>
        <begin position="25"/>
        <end position="116"/>
    </location>
</feature>